<feature type="transmembrane region" description="Helical" evidence="1">
    <location>
        <begin position="63"/>
        <end position="83"/>
    </location>
</feature>
<evidence type="ECO:0000313" key="2">
    <source>
        <dbReference type="EMBL" id="OUL56269.1"/>
    </source>
</evidence>
<dbReference type="OrthoDB" id="6315486at2"/>
<evidence type="ECO:0000313" key="3">
    <source>
        <dbReference type="Proteomes" id="UP000194841"/>
    </source>
</evidence>
<feature type="transmembrane region" description="Helical" evidence="1">
    <location>
        <begin position="35"/>
        <end position="56"/>
    </location>
</feature>
<gene>
    <name evidence="2" type="ORF">B1199_19350</name>
</gene>
<feature type="transmembrane region" description="Helical" evidence="1">
    <location>
        <begin position="89"/>
        <end position="107"/>
    </location>
</feature>
<name>A0A2C9ZZT2_PSEDV</name>
<keyword evidence="3" id="KW-1185">Reference proteome</keyword>
<organism evidence="2 3">
    <name type="scientific">Pseudoalteromonas ulvae</name>
    <dbReference type="NCBI Taxonomy" id="107327"/>
    <lineage>
        <taxon>Bacteria</taxon>
        <taxon>Pseudomonadati</taxon>
        <taxon>Pseudomonadota</taxon>
        <taxon>Gammaproteobacteria</taxon>
        <taxon>Alteromonadales</taxon>
        <taxon>Pseudoalteromonadaceae</taxon>
        <taxon>Pseudoalteromonas</taxon>
    </lineage>
</organism>
<protein>
    <submittedName>
        <fullName evidence="2">Uncharacterized protein</fullName>
    </submittedName>
</protein>
<keyword evidence="1" id="KW-1133">Transmembrane helix</keyword>
<keyword evidence="1" id="KW-0472">Membrane</keyword>
<dbReference type="EMBL" id="MWPV01000007">
    <property type="protein sequence ID" value="OUL56269.1"/>
    <property type="molecule type" value="Genomic_DNA"/>
</dbReference>
<reference evidence="2 3" key="1">
    <citation type="submission" date="2017-02" db="EMBL/GenBank/DDBJ databases">
        <title>Pseudoalteromonas ulvae TC14 Genome.</title>
        <authorList>
            <person name="Molmeret M."/>
        </authorList>
    </citation>
    <scope>NUCLEOTIDE SEQUENCE [LARGE SCALE GENOMIC DNA]</scope>
    <source>
        <strain evidence="2">TC14</strain>
    </source>
</reference>
<evidence type="ECO:0000256" key="1">
    <source>
        <dbReference type="SAM" id="Phobius"/>
    </source>
</evidence>
<dbReference type="Proteomes" id="UP000194841">
    <property type="component" value="Unassembled WGS sequence"/>
</dbReference>
<dbReference type="RefSeq" id="WP_086745781.1">
    <property type="nucleotide sequence ID" value="NZ_MWPV01000007.1"/>
</dbReference>
<comment type="caution">
    <text evidence="2">The sequence shown here is derived from an EMBL/GenBank/DDBJ whole genome shotgun (WGS) entry which is preliminary data.</text>
</comment>
<sequence length="110" mass="12689">MSFFFLIPAYWLAGIWLYGASPRQQFIKNQRFYPPRWLALCAIALLSLLTVVLFMYAQYTLPLALVFTLLVWMFFIPAPVFMLNHQPDWALASLFAIGLISAIFYFIGGL</sequence>
<keyword evidence="1" id="KW-0812">Transmembrane</keyword>
<proteinExistence type="predicted"/>
<dbReference type="AlphaFoldDB" id="A0A2C9ZZT2"/>
<accession>A0A2C9ZZT2</accession>